<feature type="compositionally biased region" description="Basic and acidic residues" evidence="2">
    <location>
        <begin position="425"/>
        <end position="438"/>
    </location>
</feature>
<name>A0A5N5DN97_9PEZI</name>
<organism evidence="5 6">
    <name type="scientific">Lasiodiplodia theobromae</name>
    <dbReference type="NCBI Taxonomy" id="45133"/>
    <lineage>
        <taxon>Eukaryota</taxon>
        <taxon>Fungi</taxon>
        <taxon>Dikarya</taxon>
        <taxon>Ascomycota</taxon>
        <taxon>Pezizomycotina</taxon>
        <taxon>Dothideomycetes</taxon>
        <taxon>Dothideomycetes incertae sedis</taxon>
        <taxon>Botryosphaeriales</taxon>
        <taxon>Botryosphaeriaceae</taxon>
        <taxon>Lasiodiplodia</taxon>
    </lineage>
</organism>
<accession>A0A5N5DN97</accession>
<dbReference type="InterPro" id="IPR013176">
    <property type="entry name" value="Ccz1"/>
</dbReference>
<dbReference type="Pfam" id="PF19031">
    <property type="entry name" value="Intu_longin_1"/>
    <property type="match status" value="1"/>
</dbReference>
<evidence type="ECO:0000259" key="4">
    <source>
        <dbReference type="Pfam" id="PF19031"/>
    </source>
</evidence>
<evidence type="ECO:0000256" key="1">
    <source>
        <dbReference type="ARBA" id="ARBA00005352"/>
    </source>
</evidence>
<feature type="region of interest" description="Disordered" evidence="2">
    <location>
        <begin position="244"/>
        <end position="264"/>
    </location>
</feature>
<evidence type="ECO:0000313" key="6">
    <source>
        <dbReference type="Proteomes" id="UP000325902"/>
    </source>
</evidence>
<sequence>MAARVVPAQLAFLAIFSPALAANDDAFRDQLVFYHSNKTTRRHDDEGDENERLRQIGLAQGMVDFARSFSDGEPVDHVDTEKSRIVMHELEKDWWILASIDLTRLPAAPSSSTDQPAIEYSAREVAPPELLLRQLLRAHSIFRLHHGPSLADLYVRLPRQKFCGTLERFWSRFSKDWDVLLHGNPASDIYPAMKLAAGGELGMGVGEEEWGSGEREVFEDFTNRTEGMVDMVVCRFGEPHPANRHNQSLVPADDEEPWMGAGRSPEPADGVIFSGVGVVSRSSLCAISNWMQWLYTYGDHAYGVKENPHSDRRKRRRRDRMSKPTNRLEPHRRNASQKSIKGAPSRTSTSLPPGIPRPIVTAVEQSLDQASNAADANQEQERAADEQERSDGDTWMKYLTWGYSTAWGGTRPKPEQRLSGQSIKGHAEENQEKKDQTAMRHIDPQPDVGHAEEAAKAQIRRENLGHFLIGLQGDLEEVIMNDDNEAVAEDDGDPDTGWESRTLLRTLHVKLHKQQEQQDDERSSEDTILQPQPQHERLRIVIYVVS</sequence>
<comment type="similarity">
    <text evidence="1">Belongs to the CCZ1 family.</text>
</comment>
<comment type="caution">
    <text evidence="5">The sequence shown here is derived from an EMBL/GenBank/DDBJ whole genome shotgun (WGS) entry which is preliminary data.</text>
</comment>
<dbReference type="OrthoDB" id="240546at2759"/>
<dbReference type="EMBL" id="VCHE01000009">
    <property type="protein sequence ID" value="KAB2579080.1"/>
    <property type="molecule type" value="Genomic_DNA"/>
</dbReference>
<dbReference type="GO" id="GO:0035658">
    <property type="term" value="C:Mon1-Ccz1 complex"/>
    <property type="evidence" value="ECO:0007669"/>
    <property type="project" value="InterPro"/>
</dbReference>
<feature type="signal peptide" evidence="3">
    <location>
        <begin position="1"/>
        <end position="21"/>
    </location>
</feature>
<feature type="region of interest" description="Disordered" evidence="2">
    <location>
        <begin position="302"/>
        <end position="391"/>
    </location>
</feature>
<reference evidence="5 6" key="1">
    <citation type="journal article" date="2019" name="Sci. Rep.">
        <title>A multi-omics analysis of the grapevine pathogen Lasiodiplodia theobromae reveals that temperature affects the expression of virulence- and pathogenicity-related genes.</title>
        <authorList>
            <person name="Felix C."/>
            <person name="Meneses R."/>
            <person name="Goncalves M.F.M."/>
            <person name="Tilleman L."/>
            <person name="Duarte A.S."/>
            <person name="Jorrin-Novo J.V."/>
            <person name="Van de Peer Y."/>
            <person name="Deforce D."/>
            <person name="Van Nieuwerburgh F."/>
            <person name="Esteves A.C."/>
            <person name="Alves A."/>
        </authorList>
    </citation>
    <scope>NUCLEOTIDE SEQUENCE [LARGE SCALE GENOMIC DNA]</scope>
    <source>
        <strain evidence="5 6">LA-SOL3</strain>
    </source>
</reference>
<proteinExistence type="inferred from homology"/>
<dbReference type="AlphaFoldDB" id="A0A5N5DN97"/>
<evidence type="ECO:0000256" key="3">
    <source>
        <dbReference type="SAM" id="SignalP"/>
    </source>
</evidence>
<feature type="chain" id="PRO_5025041791" description="CCZ1/INTU/HSP4 first Longin domain-containing protein" evidence="3">
    <location>
        <begin position="22"/>
        <end position="546"/>
    </location>
</feature>
<feature type="region of interest" description="Disordered" evidence="2">
    <location>
        <begin position="511"/>
        <end position="532"/>
    </location>
</feature>
<dbReference type="PANTHER" id="PTHR13056:SF0">
    <property type="entry name" value="VACUOLAR FUSION PROTEIN CCZ1 HOMOLOG-RELATED"/>
    <property type="match status" value="1"/>
</dbReference>
<keyword evidence="6" id="KW-1185">Reference proteome</keyword>
<dbReference type="PANTHER" id="PTHR13056">
    <property type="entry name" value="VACUOLAR FUSION PROTEIN CCZ1 HOMOLOG-RELATED"/>
    <property type="match status" value="1"/>
</dbReference>
<feature type="compositionally biased region" description="Basic residues" evidence="2">
    <location>
        <begin position="311"/>
        <end position="320"/>
    </location>
</feature>
<feature type="compositionally biased region" description="Basic and acidic residues" evidence="2">
    <location>
        <begin position="379"/>
        <end position="391"/>
    </location>
</feature>
<keyword evidence="3" id="KW-0732">Signal</keyword>
<feature type="compositionally biased region" description="Basic and acidic residues" evidence="2">
    <location>
        <begin position="513"/>
        <end position="525"/>
    </location>
</feature>
<dbReference type="GO" id="GO:0016192">
    <property type="term" value="P:vesicle-mediated transport"/>
    <property type="evidence" value="ECO:0007669"/>
    <property type="project" value="InterPro"/>
</dbReference>
<evidence type="ECO:0000256" key="2">
    <source>
        <dbReference type="SAM" id="MobiDB-lite"/>
    </source>
</evidence>
<gene>
    <name evidence="5" type="ORF">DBV05_g2451</name>
</gene>
<evidence type="ECO:0000313" key="5">
    <source>
        <dbReference type="EMBL" id="KAB2579080.1"/>
    </source>
</evidence>
<feature type="region of interest" description="Disordered" evidence="2">
    <location>
        <begin position="405"/>
        <end position="438"/>
    </location>
</feature>
<dbReference type="InterPro" id="IPR043987">
    <property type="entry name" value="CCZ1/INTU/HSP4_longin_1"/>
</dbReference>
<protein>
    <recommendedName>
        <fullName evidence="4">CCZ1/INTU/HSP4 first Longin domain-containing protein</fullName>
    </recommendedName>
</protein>
<dbReference type="Proteomes" id="UP000325902">
    <property type="component" value="Unassembled WGS sequence"/>
</dbReference>
<feature type="domain" description="CCZ1/INTU/HSP4 first Longin" evidence="4">
    <location>
        <begin position="11"/>
        <end position="144"/>
    </location>
</feature>